<gene>
    <name evidence="2" type="ORF">BC792_10225</name>
</gene>
<protein>
    <recommendedName>
        <fullName evidence="4">Membrane or secreted protein</fullName>
    </recommendedName>
</protein>
<evidence type="ECO:0000313" key="2">
    <source>
        <dbReference type="EMBL" id="TYP97605.1"/>
    </source>
</evidence>
<accession>A0A5S5DPG4</accession>
<name>A0A5S5DPG4_9SPHI</name>
<dbReference type="EMBL" id="VNHX01000002">
    <property type="protein sequence ID" value="TYP97605.1"/>
    <property type="molecule type" value="Genomic_DNA"/>
</dbReference>
<sequence>MKKLTLVILAICISLATYSQETAAIRGVFTKESGDTTIIWMFADGYCSKTAYRDQTYISTLGGPFSYTAGNLAVQVEYADADSSLVGQRKNFPLTIAATGAQEGDGISWKKADAKSQPLDGLWRITGRKQGDKMGTITRGDRKTIKLLVDGYFQWIAINPAVKGFYGTGGGHYTFQDGKYSEHILFFSRDNSRVGAHLSFDGKLEGDDWHHSGKSSKGDPIYEIWSRDNK</sequence>
<feature type="chain" id="PRO_5024355171" description="Membrane or secreted protein" evidence="1">
    <location>
        <begin position="20"/>
        <end position="230"/>
    </location>
</feature>
<keyword evidence="1" id="KW-0732">Signal</keyword>
<feature type="signal peptide" evidence="1">
    <location>
        <begin position="1"/>
        <end position="19"/>
    </location>
</feature>
<comment type="caution">
    <text evidence="2">The sequence shown here is derived from an EMBL/GenBank/DDBJ whole genome shotgun (WGS) entry which is preliminary data.</text>
</comment>
<dbReference type="Gene3D" id="2.40.128.490">
    <property type="entry name" value="Uncharacterised protein PF14869, DUF4488"/>
    <property type="match status" value="1"/>
</dbReference>
<evidence type="ECO:0008006" key="4">
    <source>
        <dbReference type="Google" id="ProtNLM"/>
    </source>
</evidence>
<dbReference type="AlphaFoldDB" id="A0A5S5DPG4"/>
<evidence type="ECO:0000313" key="3">
    <source>
        <dbReference type="Proteomes" id="UP000325105"/>
    </source>
</evidence>
<dbReference type="OrthoDB" id="706756at2"/>
<organism evidence="2 3">
    <name type="scientific">Sphingobacterium allocomposti</name>
    <dbReference type="NCBI Taxonomy" id="415956"/>
    <lineage>
        <taxon>Bacteria</taxon>
        <taxon>Pseudomonadati</taxon>
        <taxon>Bacteroidota</taxon>
        <taxon>Sphingobacteriia</taxon>
        <taxon>Sphingobacteriales</taxon>
        <taxon>Sphingobacteriaceae</taxon>
        <taxon>Sphingobacterium</taxon>
    </lineage>
</organism>
<evidence type="ECO:0000256" key="1">
    <source>
        <dbReference type="SAM" id="SignalP"/>
    </source>
</evidence>
<reference evidence="2 3" key="1">
    <citation type="submission" date="2019-07" db="EMBL/GenBank/DDBJ databases">
        <title>Genomic Encyclopedia of Archaeal and Bacterial Type Strains, Phase II (KMG-II): from individual species to whole genera.</title>
        <authorList>
            <person name="Goeker M."/>
        </authorList>
    </citation>
    <scope>NUCLEOTIDE SEQUENCE [LARGE SCALE GENOMIC DNA]</scope>
    <source>
        <strain evidence="2 3">DSM 18850</strain>
    </source>
</reference>
<dbReference type="Proteomes" id="UP000325105">
    <property type="component" value="Unassembled WGS sequence"/>
</dbReference>
<dbReference type="RefSeq" id="WP_148907275.1">
    <property type="nucleotide sequence ID" value="NZ_VNHX01000002.1"/>
</dbReference>
<proteinExistence type="predicted"/>
<keyword evidence="3" id="KW-1185">Reference proteome</keyword>